<dbReference type="SMART" id="SM00176">
    <property type="entry name" value="RAN"/>
    <property type="match status" value="1"/>
</dbReference>
<dbReference type="PANTHER" id="PTHR47978">
    <property type="match status" value="1"/>
</dbReference>
<feature type="region of interest" description="Disordered" evidence="2">
    <location>
        <begin position="182"/>
        <end position="210"/>
    </location>
</feature>
<dbReference type="PROSITE" id="PS51417">
    <property type="entry name" value="ARF"/>
    <property type="match status" value="1"/>
</dbReference>
<dbReference type="Pfam" id="PF00071">
    <property type="entry name" value="Ras"/>
    <property type="match status" value="1"/>
</dbReference>
<protein>
    <submittedName>
        <fullName evidence="3">Uncharacterized protein</fullName>
    </submittedName>
</protein>
<reference evidence="3 4" key="1">
    <citation type="submission" date="2024-04" db="EMBL/GenBank/DDBJ databases">
        <title>Tritrichomonas musculus Genome.</title>
        <authorList>
            <person name="Alves-Ferreira E."/>
            <person name="Grigg M."/>
            <person name="Lorenzi H."/>
            <person name="Galac M."/>
        </authorList>
    </citation>
    <scope>NUCLEOTIDE SEQUENCE [LARGE SCALE GENOMIC DNA]</scope>
    <source>
        <strain evidence="3 4">EAF2021</strain>
    </source>
</reference>
<keyword evidence="1" id="KW-0547">Nucleotide-binding</keyword>
<dbReference type="InterPro" id="IPR027417">
    <property type="entry name" value="P-loop_NTPase"/>
</dbReference>
<feature type="compositionally biased region" description="Low complexity" evidence="2">
    <location>
        <begin position="200"/>
        <end position="210"/>
    </location>
</feature>
<accession>A0ABR2KBF6</accession>
<dbReference type="Proteomes" id="UP001470230">
    <property type="component" value="Unassembled WGS sequence"/>
</dbReference>
<evidence type="ECO:0000256" key="1">
    <source>
        <dbReference type="ARBA" id="ARBA00022741"/>
    </source>
</evidence>
<sequence length="210" mass="23201">MRAQANNVRSEKIVLLGPSSAGKTSLVNRIISDKFSHSMKATIGAAFMSKAFDINGVYMRLDIWDTGGSEKYKALAPMYYRDARGVIIVYDLTNSASLQEAQTWVDEVRQNSQNELIIVGAANKSDLYDKRAITKAEVDDFGFSNQLDCFMETSALTGDNVLPLFNELCLLLSKLEPMPSKQKEVIELSRPVSRQPETQTSSPPTSSCSC</sequence>
<proteinExistence type="predicted"/>
<dbReference type="PROSITE" id="PS51419">
    <property type="entry name" value="RAB"/>
    <property type="match status" value="1"/>
</dbReference>
<evidence type="ECO:0000256" key="2">
    <source>
        <dbReference type="SAM" id="MobiDB-lite"/>
    </source>
</evidence>
<dbReference type="Gene3D" id="3.40.50.300">
    <property type="entry name" value="P-loop containing nucleotide triphosphate hydrolases"/>
    <property type="match status" value="1"/>
</dbReference>
<evidence type="ECO:0000313" key="4">
    <source>
        <dbReference type="Proteomes" id="UP001470230"/>
    </source>
</evidence>
<organism evidence="3 4">
    <name type="scientific">Tritrichomonas musculus</name>
    <dbReference type="NCBI Taxonomy" id="1915356"/>
    <lineage>
        <taxon>Eukaryota</taxon>
        <taxon>Metamonada</taxon>
        <taxon>Parabasalia</taxon>
        <taxon>Tritrichomonadida</taxon>
        <taxon>Tritrichomonadidae</taxon>
        <taxon>Tritrichomonas</taxon>
    </lineage>
</organism>
<dbReference type="NCBIfam" id="TIGR00231">
    <property type="entry name" value="small_GTP"/>
    <property type="match status" value="1"/>
</dbReference>
<dbReference type="PROSITE" id="PS51421">
    <property type="entry name" value="RAS"/>
    <property type="match status" value="1"/>
</dbReference>
<dbReference type="SUPFAM" id="SSF52540">
    <property type="entry name" value="P-loop containing nucleoside triphosphate hydrolases"/>
    <property type="match status" value="1"/>
</dbReference>
<dbReference type="PRINTS" id="PR00449">
    <property type="entry name" value="RASTRNSFRMNG"/>
</dbReference>
<dbReference type="InterPro" id="IPR001806">
    <property type="entry name" value="Small_GTPase"/>
</dbReference>
<dbReference type="SMART" id="SM00175">
    <property type="entry name" value="RAB"/>
    <property type="match status" value="1"/>
</dbReference>
<dbReference type="SMART" id="SM00173">
    <property type="entry name" value="RAS"/>
    <property type="match status" value="1"/>
</dbReference>
<dbReference type="EMBL" id="JAPFFF010000006">
    <property type="protein sequence ID" value="KAK8888450.1"/>
    <property type="molecule type" value="Genomic_DNA"/>
</dbReference>
<comment type="caution">
    <text evidence="3">The sequence shown here is derived from an EMBL/GenBank/DDBJ whole genome shotgun (WGS) entry which is preliminary data.</text>
</comment>
<gene>
    <name evidence="3" type="ORF">M9Y10_039527</name>
</gene>
<dbReference type="SMART" id="SM00174">
    <property type="entry name" value="RHO"/>
    <property type="match status" value="1"/>
</dbReference>
<dbReference type="InterPro" id="IPR005225">
    <property type="entry name" value="Small_GTP-bd"/>
</dbReference>
<evidence type="ECO:0000313" key="3">
    <source>
        <dbReference type="EMBL" id="KAK8888450.1"/>
    </source>
</evidence>
<keyword evidence="4" id="KW-1185">Reference proteome</keyword>
<name>A0ABR2KBF6_9EUKA</name>